<gene>
    <name evidence="2" type="ORF">Pmani_031362</name>
</gene>
<evidence type="ECO:0000313" key="2">
    <source>
        <dbReference type="EMBL" id="KAK4296117.1"/>
    </source>
</evidence>
<organism evidence="2 3">
    <name type="scientific">Petrolisthes manimaculis</name>
    <dbReference type="NCBI Taxonomy" id="1843537"/>
    <lineage>
        <taxon>Eukaryota</taxon>
        <taxon>Metazoa</taxon>
        <taxon>Ecdysozoa</taxon>
        <taxon>Arthropoda</taxon>
        <taxon>Crustacea</taxon>
        <taxon>Multicrustacea</taxon>
        <taxon>Malacostraca</taxon>
        <taxon>Eumalacostraca</taxon>
        <taxon>Eucarida</taxon>
        <taxon>Decapoda</taxon>
        <taxon>Pleocyemata</taxon>
        <taxon>Anomura</taxon>
        <taxon>Galatheoidea</taxon>
        <taxon>Porcellanidae</taxon>
        <taxon>Petrolisthes</taxon>
    </lineage>
</organism>
<comment type="caution">
    <text evidence="2">The sequence shown here is derived from an EMBL/GenBank/DDBJ whole genome shotgun (WGS) entry which is preliminary data.</text>
</comment>
<feature type="non-terminal residue" evidence="2">
    <location>
        <position position="1"/>
    </location>
</feature>
<dbReference type="EMBL" id="JAWZYT010003921">
    <property type="protein sequence ID" value="KAK4296117.1"/>
    <property type="molecule type" value="Genomic_DNA"/>
</dbReference>
<dbReference type="AlphaFoldDB" id="A0AAE1TSI2"/>
<evidence type="ECO:0000313" key="3">
    <source>
        <dbReference type="Proteomes" id="UP001292094"/>
    </source>
</evidence>
<sequence length="35" mass="4124">TDLGRKPKPQYNDEGKRQRVSEEGRPSQSKRREIP</sequence>
<keyword evidence="3" id="KW-1185">Reference proteome</keyword>
<dbReference type="Proteomes" id="UP001292094">
    <property type="component" value="Unassembled WGS sequence"/>
</dbReference>
<feature type="region of interest" description="Disordered" evidence="1">
    <location>
        <begin position="1"/>
        <end position="35"/>
    </location>
</feature>
<evidence type="ECO:0000256" key="1">
    <source>
        <dbReference type="SAM" id="MobiDB-lite"/>
    </source>
</evidence>
<feature type="compositionally biased region" description="Basic and acidic residues" evidence="1">
    <location>
        <begin position="11"/>
        <end position="35"/>
    </location>
</feature>
<accession>A0AAE1TSI2</accession>
<reference evidence="2" key="1">
    <citation type="submission" date="2023-11" db="EMBL/GenBank/DDBJ databases">
        <title>Genome assemblies of two species of porcelain crab, Petrolisthes cinctipes and Petrolisthes manimaculis (Anomura: Porcellanidae).</title>
        <authorList>
            <person name="Angst P."/>
        </authorList>
    </citation>
    <scope>NUCLEOTIDE SEQUENCE</scope>
    <source>
        <strain evidence="2">PB745_02</strain>
        <tissue evidence="2">Gill</tissue>
    </source>
</reference>
<name>A0AAE1TSI2_9EUCA</name>
<protein>
    <submittedName>
        <fullName evidence="2">Uncharacterized protein</fullName>
    </submittedName>
</protein>
<proteinExistence type="predicted"/>